<reference evidence="3 4" key="1">
    <citation type="submission" date="2017-02" db="EMBL/GenBank/DDBJ databases">
        <title>Genomic diversity within the haloalkaliphilic genus Thioalkalivibrio.</title>
        <authorList>
            <person name="Ahn A.-C."/>
            <person name="Meier-Kolthoff J."/>
            <person name="Overmars L."/>
            <person name="Richter M."/>
            <person name="Woyke T."/>
            <person name="Sorokin D.Y."/>
            <person name="Muyzer G."/>
        </authorList>
    </citation>
    <scope>NUCLEOTIDE SEQUENCE [LARGE SCALE GENOMIC DNA]</scope>
    <source>
        <strain evidence="3 4">HL17</strain>
    </source>
</reference>
<name>A0A1V2ZV88_9GAMM</name>
<dbReference type="EMBL" id="MUZR01000071">
    <property type="protein sequence ID" value="OOC08966.1"/>
    <property type="molecule type" value="Genomic_DNA"/>
</dbReference>
<dbReference type="AlphaFoldDB" id="A0A1V2ZV88"/>
<gene>
    <name evidence="3" type="ORF">B1A74_13400</name>
</gene>
<dbReference type="Proteomes" id="UP000189177">
    <property type="component" value="Unassembled WGS sequence"/>
</dbReference>
<feature type="transmembrane region" description="Helical" evidence="2">
    <location>
        <begin position="150"/>
        <end position="168"/>
    </location>
</feature>
<dbReference type="Pfam" id="PF11906">
    <property type="entry name" value="DUF3426"/>
    <property type="match status" value="1"/>
</dbReference>
<keyword evidence="2" id="KW-0812">Transmembrane</keyword>
<dbReference type="STRING" id="252474.B1A74_13400"/>
<dbReference type="InterPro" id="IPR021834">
    <property type="entry name" value="DUF3426"/>
</dbReference>
<keyword evidence="4" id="KW-1185">Reference proteome</keyword>
<protein>
    <recommendedName>
        <fullName evidence="5">Zinc finger/thioredoxin putative domain-containing protein</fullName>
    </recommendedName>
</protein>
<accession>A0A1V2ZV88</accession>
<evidence type="ECO:0000313" key="3">
    <source>
        <dbReference type="EMBL" id="OOC08966.1"/>
    </source>
</evidence>
<feature type="compositionally biased region" description="Basic and acidic residues" evidence="1">
    <location>
        <begin position="112"/>
        <end position="126"/>
    </location>
</feature>
<organism evidence="3 4">
    <name type="scientific">Thioalkalivibrio halophilus</name>
    <dbReference type="NCBI Taxonomy" id="252474"/>
    <lineage>
        <taxon>Bacteria</taxon>
        <taxon>Pseudomonadati</taxon>
        <taxon>Pseudomonadota</taxon>
        <taxon>Gammaproteobacteria</taxon>
        <taxon>Chromatiales</taxon>
        <taxon>Ectothiorhodospiraceae</taxon>
        <taxon>Thioalkalivibrio</taxon>
    </lineage>
</organism>
<feature type="compositionally biased region" description="Low complexity" evidence="1">
    <location>
        <begin position="127"/>
        <end position="138"/>
    </location>
</feature>
<dbReference type="OrthoDB" id="6717714at2"/>
<feature type="region of interest" description="Disordered" evidence="1">
    <location>
        <begin position="63"/>
        <end position="146"/>
    </location>
</feature>
<comment type="caution">
    <text evidence="3">The sequence shown here is derived from an EMBL/GenBank/DDBJ whole genome shotgun (WGS) entry which is preliminary data.</text>
</comment>
<evidence type="ECO:0008006" key="5">
    <source>
        <dbReference type="Google" id="ProtNLM"/>
    </source>
</evidence>
<keyword evidence="2" id="KW-1133">Transmembrane helix</keyword>
<evidence type="ECO:0000256" key="1">
    <source>
        <dbReference type="SAM" id="MobiDB-lite"/>
    </source>
</evidence>
<keyword evidence="2" id="KW-0472">Membrane</keyword>
<sequence length="297" mass="32272">MLARCPHCSVAHVVTRPPGNESHGHVRCEACGRAFAFFPALEIAPAGEPVSGPGVQPVRRLHEYPRTPTDSDSDSDCADAAPTTASRASGNLDAPTRLFASTPEWNPSPEPEPEHPAPADSPERAHASAPAAPAPSLRTRSRRSRAHSRGAMLAGLLLLGLIFQLLTFPPRAITQEPALETLRSSLCDRLRCPERAHRAPESVRVSSPSLHPAGAGSGRWLIFELYNHESRAQAWPLLDIALSDTLGRTHARERIHPRVYAPGDDPPLQIAAHLPWPVALRIRTEHPRLSGVHVRPR</sequence>
<evidence type="ECO:0000313" key="4">
    <source>
        <dbReference type="Proteomes" id="UP000189177"/>
    </source>
</evidence>
<evidence type="ECO:0000256" key="2">
    <source>
        <dbReference type="SAM" id="Phobius"/>
    </source>
</evidence>
<proteinExistence type="predicted"/>